<feature type="region of interest" description="Disordered" evidence="1">
    <location>
        <begin position="48"/>
        <end position="95"/>
    </location>
</feature>
<evidence type="ECO:0000256" key="1">
    <source>
        <dbReference type="SAM" id="MobiDB-lite"/>
    </source>
</evidence>
<name>A0ABV6VQI4_9ACTN</name>
<dbReference type="EMBL" id="JBHFAB010000002">
    <property type="protein sequence ID" value="MFC1415852.1"/>
    <property type="molecule type" value="Genomic_DNA"/>
</dbReference>
<comment type="caution">
    <text evidence="3">The sequence shown here is derived from an EMBL/GenBank/DDBJ whole genome shotgun (WGS) entry which is preliminary data.</text>
</comment>
<keyword evidence="4" id="KW-1185">Reference proteome</keyword>
<accession>A0ABV6VQI4</accession>
<reference evidence="3 4" key="1">
    <citation type="submission" date="2024-09" db="EMBL/GenBank/DDBJ databases">
        <authorList>
            <person name="Lee S.D."/>
        </authorList>
    </citation>
    <scope>NUCLEOTIDE SEQUENCE [LARGE SCALE GENOMIC DNA]</scope>
    <source>
        <strain evidence="3 4">N8-3</strain>
    </source>
</reference>
<keyword evidence="2" id="KW-0472">Membrane</keyword>
<evidence type="ECO:0000256" key="2">
    <source>
        <dbReference type="SAM" id="Phobius"/>
    </source>
</evidence>
<organism evidence="3 4">
    <name type="scientific">Streptacidiphilus cavernicola</name>
    <dbReference type="NCBI Taxonomy" id="3342716"/>
    <lineage>
        <taxon>Bacteria</taxon>
        <taxon>Bacillati</taxon>
        <taxon>Actinomycetota</taxon>
        <taxon>Actinomycetes</taxon>
        <taxon>Kitasatosporales</taxon>
        <taxon>Streptomycetaceae</taxon>
        <taxon>Streptacidiphilus</taxon>
    </lineage>
</organism>
<evidence type="ECO:0000313" key="4">
    <source>
        <dbReference type="Proteomes" id="UP001592531"/>
    </source>
</evidence>
<keyword evidence="2" id="KW-1133">Transmembrane helix</keyword>
<dbReference type="RefSeq" id="WP_380532265.1">
    <property type="nucleotide sequence ID" value="NZ_JBHFAB010000002.1"/>
</dbReference>
<keyword evidence="2" id="KW-0812">Transmembrane</keyword>
<sequence>MNISMPSSTVLAAPSSGSSWIIAVVAGVIVVAALIGAFAWGARRREREPAPLPADGGPAQAPSTTDPQAVADRDRPDADSWATPPGTPGQSPRGQ</sequence>
<gene>
    <name evidence="3" type="ORF">ACEZDE_04220</name>
</gene>
<dbReference type="Proteomes" id="UP001592531">
    <property type="component" value="Unassembled WGS sequence"/>
</dbReference>
<dbReference type="InterPro" id="IPR045513">
    <property type="entry name" value="DUF6479"/>
</dbReference>
<feature type="transmembrane region" description="Helical" evidence="2">
    <location>
        <begin position="20"/>
        <end position="42"/>
    </location>
</feature>
<protein>
    <submittedName>
        <fullName evidence="3">DUF6479 family protein</fullName>
    </submittedName>
</protein>
<dbReference type="Pfam" id="PF20087">
    <property type="entry name" value="DUF6479"/>
    <property type="match status" value="1"/>
</dbReference>
<proteinExistence type="predicted"/>
<evidence type="ECO:0000313" key="3">
    <source>
        <dbReference type="EMBL" id="MFC1415852.1"/>
    </source>
</evidence>